<sequence length="191" mass="22070">MKKLSLLLLLGGFSTIQAQEIREIFIDQNGIKSIVNLVLNDVSISIDTKGNLLQINLHSGDKRLLNNNTNATFQNDTEIDYRDPKSSYSKDDNLEYYDNFYDYSSGKLKTVNKFNFDYYDGFYSYQKGNVKSIGDVKFTYYDQFNSHEEGKIKSIGNVTFTYHDNFYPYKSGKLKSIKGNKNNIKINVFND</sequence>
<reference evidence="3 5" key="2">
    <citation type="submission" date="2018-12" db="EMBL/GenBank/DDBJ databases">
        <authorList>
            <consortium name="Pathogen Informatics"/>
        </authorList>
    </citation>
    <scope>NUCLEOTIDE SEQUENCE [LARGE SCALE GENOMIC DNA]</scope>
    <source>
        <strain evidence="3 5">NCTC13489</strain>
    </source>
</reference>
<feature type="chain" id="PRO_5018674881" evidence="1">
    <location>
        <begin position="19"/>
        <end position="191"/>
    </location>
</feature>
<dbReference type="OrthoDB" id="745612at2"/>
<reference evidence="2 4" key="1">
    <citation type="submission" date="2014-07" db="EMBL/GenBank/DDBJ databases">
        <authorList>
            <person name="Pisani N.G."/>
            <person name="Newman J.D."/>
        </authorList>
    </citation>
    <scope>NUCLEOTIDE SEQUENCE [LARGE SCALE GENOMIC DNA]</scope>
    <source>
        <strain evidence="2 4">LMG 24720</strain>
    </source>
</reference>
<name>A0A3S5EUG1_9FLAO</name>
<organism evidence="3 5">
    <name type="scientific">Kaistella antarctica</name>
    <dbReference type="NCBI Taxonomy" id="266748"/>
    <lineage>
        <taxon>Bacteria</taxon>
        <taxon>Pseudomonadati</taxon>
        <taxon>Bacteroidota</taxon>
        <taxon>Flavobacteriia</taxon>
        <taxon>Flavobacteriales</taxon>
        <taxon>Weeksellaceae</taxon>
        <taxon>Chryseobacterium group</taxon>
        <taxon>Kaistella</taxon>
    </lineage>
</organism>
<proteinExistence type="predicted"/>
<feature type="signal peptide" evidence="1">
    <location>
        <begin position="1"/>
        <end position="18"/>
    </location>
</feature>
<evidence type="ECO:0000313" key="3">
    <source>
        <dbReference type="EMBL" id="VEH96162.1"/>
    </source>
</evidence>
<keyword evidence="1" id="KW-0732">Signal</keyword>
<dbReference type="Proteomes" id="UP000028349">
    <property type="component" value="Unassembled WGS sequence"/>
</dbReference>
<dbReference type="EMBL" id="JPEP01000001">
    <property type="protein sequence ID" value="KEY19900.1"/>
    <property type="molecule type" value="Genomic_DNA"/>
</dbReference>
<evidence type="ECO:0000313" key="4">
    <source>
        <dbReference type="Proteomes" id="UP000028349"/>
    </source>
</evidence>
<evidence type="ECO:0000313" key="5">
    <source>
        <dbReference type="Proteomes" id="UP000270036"/>
    </source>
</evidence>
<dbReference type="KEGG" id="cant:NCTC13489_00354"/>
<accession>A0A3S5EUG1</accession>
<keyword evidence="4" id="KW-1185">Reference proteome</keyword>
<dbReference type="STRING" id="266748.HY04_01365"/>
<evidence type="ECO:0000313" key="2">
    <source>
        <dbReference type="EMBL" id="KEY19900.1"/>
    </source>
</evidence>
<dbReference type="RefSeq" id="WP_034716389.1">
    <property type="nucleotide sequence ID" value="NZ_FOIX01000002.1"/>
</dbReference>
<gene>
    <name evidence="2" type="ORF">HY04_01365</name>
    <name evidence="3" type="ORF">NCTC13489_00354</name>
</gene>
<protein>
    <submittedName>
        <fullName evidence="3">Uncharacterized protein</fullName>
    </submittedName>
</protein>
<dbReference type="EMBL" id="LR134441">
    <property type="protein sequence ID" value="VEH96162.1"/>
    <property type="molecule type" value="Genomic_DNA"/>
</dbReference>
<evidence type="ECO:0000256" key="1">
    <source>
        <dbReference type="SAM" id="SignalP"/>
    </source>
</evidence>
<dbReference type="AlphaFoldDB" id="A0A3S5EUG1"/>
<dbReference type="Proteomes" id="UP000270036">
    <property type="component" value="Chromosome"/>
</dbReference>